<organism evidence="2 3">
    <name type="scientific">Lichenibacterium ramalinae</name>
    <dbReference type="NCBI Taxonomy" id="2316527"/>
    <lineage>
        <taxon>Bacteria</taxon>
        <taxon>Pseudomonadati</taxon>
        <taxon>Pseudomonadota</taxon>
        <taxon>Alphaproteobacteria</taxon>
        <taxon>Hyphomicrobiales</taxon>
        <taxon>Lichenihabitantaceae</taxon>
        <taxon>Lichenibacterium</taxon>
    </lineage>
</organism>
<dbReference type="InterPro" id="IPR010108">
    <property type="entry name" value="Lycopene_cyclase_b/e"/>
</dbReference>
<dbReference type="AlphaFoldDB" id="A0A4Q2RKG3"/>
<dbReference type="OrthoDB" id="5793379at2"/>
<dbReference type="RefSeq" id="WP_129217310.1">
    <property type="nucleotide sequence ID" value="NZ_QYBC01000001.1"/>
</dbReference>
<accession>A0A4Q2RKG3</accession>
<comment type="similarity">
    <text evidence="1">Belongs to the lycopene cyclase family.</text>
</comment>
<name>A0A4Q2RKG3_9HYPH</name>
<reference evidence="2 3" key="1">
    <citation type="submission" date="2018-09" db="EMBL/GenBank/DDBJ databases">
        <authorList>
            <person name="Grouzdev D.S."/>
            <person name="Krutkina M.S."/>
        </authorList>
    </citation>
    <scope>NUCLEOTIDE SEQUENCE [LARGE SCALE GENOMIC DNA]</scope>
    <source>
        <strain evidence="2 3">RmlP001</strain>
    </source>
</reference>
<dbReference type="GO" id="GO:0045436">
    <property type="term" value="F:lycopene beta cyclase activity"/>
    <property type="evidence" value="ECO:0007669"/>
    <property type="project" value="InterPro"/>
</dbReference>
<sequence>MRLILVGGGLANSLIAHRLAALRPDVDWTILEAGETLGGNHTWSFHAGDLTAAQQGWMEPFVAASWPGYAVAFPRLQRRLPLGYRSASSERLRAVMAPHAARIRTGLAVRELRPDRVTLASGEEMRADAVIDGRGYRPSPHLRIAFQKFVGVELRTAAPHGQAEPVIMDATVPQRDGFRFVYTLPFAPDRVLVEDTYYSDDRALDPGALRGETLDYARRRGWRVAEVLREEVGVLPIALGGDIAAFWADAGGVARSGLRAALFHPTTGYSLPDAVRLADRIAALGELSAARLHAETRAHSVACWKAAGFYRLLDRMLFRAAEPDGRYRLLQRFYGLSPDLVSRFYAGHSTLYDKARLLSGRPPVPVLRALRCLRDSSNLVTAP</sequence>
<comment type="caution">
    <text evidence="2">The sequence shown here is derived from an EMBL/GenBank/DDBJ whole genome shotgun (WGS) entry which is preliminary data.</text>
</comment>
<dbReference type="Gene3D" id="3.50.50.60">
    <property type="entry name" value="FAD/NAD(P)-binding domain"/>
    <property type="match status" value="1"/>
</dbReference>
<dbReference type="NCBIfam" id="TIGR01790">
    <property type="entry name" value="carotene-cycl"/>
    <property type="match status" value="1"/>
</dbReference>
<dbReference type="Proteomes" id="UP000289411">
    <property type="component" value="Unassembled WGS sequence"/>
</dbReference>
<dbReference type="Pfam" id="PF05834">
    <property type="entry name" value="Lycopene_cycl"/>
    <property type="match status" value="1"/>
</dbReference>
<evidence type="ECO:0000256" key="1">
    <source>
        <dbReference type="ARBA" id="ARBA00006599"/>
    </source>
</evidence>
<gene>
    <name evidence="2" type="primary">crtY</name>
    <name evidence="2" type="ORF">D3272_01575</name>
</gene>
<evidence type="ECO:0000313" key="3">
    <source>
        <dbReference type="Proteomes" id="UP000289411"/>
    </source>
</evidence>
<proteinExistence type="inferred from homology"/>
<evidence type="ECO:0000313" key="2">
    <source>
        <dbReference type="EMBL" id="RYB07837.1"/>
    </source>
</evidence>
<dbReference type="InterPro" id="IPR036188">
    <property type="entry name" value="FAD/NAD-bd_sf"/>
</dbReference>
<reference evidence="2 3" key="2">
    <citation type="submission" date="2019-02" db="EMBL/GenBank/DDBJ databases">
        <title>'Lichenibacterium ramalinii' gen. nov. sp. nov., 'Lichenibacterium minor' gen. nov. sp. nov.</title>
        <authorList>
            <person name="Pankratov T."/>
        </authorList>
    </citation>
    <scope>NUCLEOTIDE SEQUENCE [LARGE SCALE GENOMIC DNA]</scope>
    <source>
        <strain evidence="2 3">RmlP001</strain>
    </source>
</reference>
<dbReference type="NCBIfam" id="TIGR01789">
    <property type="entry name" value="lycopene_cycl"/>
    <property type="match status" value="1"/>
</dbReference>
<keyword evidence="3" id="KW-1185">Reference proteome</keyword>
<dbReference type="InterPro" id="IPR008461">
    <property type="entry name" value="CrtY"/>
</dbReference>
<dbReference type="GO" id="GO:0016117">
    <property type="term" value="P:carotenoid biosynthetic process"/>
    <property type="evidence" value="ECO:0007669"/>
    <property type="project" value="InterPro"/>
</dbReference>
<dbReference type="EMBL" id="QYBC01000001">
    <property type="protein sequence ID" value="RYB07837.1"/>
    <property type="molecule type" value="Genomic_DNA"/>
</dbReference>
<dbReference type="SUPFAM" id="SSF51905">
    <property type="entry name" value="FAD/NAD(P)-binding domain"/>
    <property type="match status" value="1"/>
</dbReference>
<protein>
    <submittedName>
        <fullName evidence="2">Lycopene cyclase</fullName>
    </submittedName>
</protein>
<dbReference type="GO" id="GO:0016705">
    <property type="term" value="F:oxidoreductase activity, acting on paired donors, with incorporation or reduction of molecular oxygen"/>
    <property type="evidence" value="ECO:0007669"/>
    <property type="project" value="InterPro"/>
</dbReference>